<keyword evidence="1" id="KW-0812">Transmembrane</keyword>
<evidence type="ECO:0000313" key="2">
    <source>
        <dbReference type="EMBL" id="KKN69364.1"/>
    </source>
</evidence>
<feature type="transmembrane region" description="Helical" evidence="1">
    <location>
        <begin position="185"/>
        <end position="206"/>
    </location>
</feature>
<sequence length="214" mass="23317">METSSILLWGAGVIVAVIVLGMLLSKKNSSKKSEEPTPIEVPEKEYSQYNEDVVSDLEGDKKICLDEPEEEMWSKGKTILCSRCGRVEATDNYEDKPVCKDCFEELDENGEYYDFDEGDVSSGSCFNITDLVIGIVVLGIILTIGITILSTLSKSFSSGAFNTTEVSAINSTISGLESFSSFGDWFSIIIIVGVAAMILAIVFQAFGGMRGYDF</sequence>
<keyword evidence="1" id="KW-0472">Membrane</keyword>
<accession>A0A0F9SR52</accession>
<organism evidence="2">
    <name type="scientific">marine sediment metagenome</name>
    <dbReference type="NCBI Taxonomy" id="412755"/>
    <lineage>
        <taxon>unclassified sequences</taxon>
        <taxon>metagenomes</taxon>
        <taxon>ecological metagenomes</taxon>
    </lineage>
</organism>
<reference evidence="2" key="1">
    <citation type="journal article" date="2015" name="Nature">
        <title>Complex archaea that bridge the gap between prokaryotes and eukaryotes.</title>
        <authorList>
            <person name="Spang A."/>
            <person name="Saw J.H."/>
            <person name="Jorgensen S.L."/>
            <person name="Zaremba-Niedzwiedzka K."/>
            <person name="Martijn J."/>
            <person name="Lind A.E."/>
            <person name="van Eijk R."/>
            <person name="Schleper C."/>
            <person name="Guy L."/>
            <person name="Ettema T.J."/>
        </authorList>
    </citation>
    <scope>NUCLEOTIDE SEQUENCE</scope>
</reference>
<gene>
    <name evidence="2" type="ORF">LCGC14_0442240</name>
</gene>
<feature type="transmembrane region" description="Helical" evidence="1">
    <location>
        <begin position="131"/>
        <end position="152"/>
    </location>
</feature>
<name>A0A0F9SR52_9ZZZZ</name>
<protein>
    <submittedName>
        <fullName evidence="2">Uncharacterized protein</fullName>
    </submittedName>
</protein>
<evidence type="ECO:0000256" key="1">
    <source>
        <dbReference type="SAM" id="Phobius"/>
    </source>
</evidence>
<feature type="transmembrane region" description="Helical" evidence="1">
    <location>
        <begin position="6"/>
        <end position="24"/>
    </location>
</feature>
<dbReference type="EMBL" id="LAZR01000428">
    <property type="protein sequence ID" value="KKN69364.1"/>
    <property type="molecule type" value="Genomic_DNA"/>
</dbReference>
<proteinExistence type="predicted"/>
<comment type="caution">
    <text evidence="2">The sequence shown here is derived from an EMBL/GenBank/DDBJ whole genome shotgun (WGS) entry which is preliminary data.</text>
</comment>
<keyword evidence="1" id="KW-1133">Transmembrane helix</keyword>
<dbReference type="AlphaFoldDB" id="A0A0F9SR52"/>